<keyword evidence="1" id="KW-0732">Signal</keyword>
<evidence type="ECO:0000313" key="3">
    <source>
        <dbReference type="EMBL" id="HCM32072.1"/>
    </source>
</evidence>
<accession>A0A3D3G4A8</accession>
<dbReference type="InterPro" id="IPR053147">
    <property type="entry name" value="Hsp_HslJ-like"/>
</dbReference>
<dbReference type="InterPro" id="IPR038670">
    <property type="entry name" value="HslJ-like_sf"/>
</dbReference>
<proteinExistence type="predicted"/>
<protein>
    <submittedName>
        <fullName evidence="3">META domain-containing protein</fullName>
    </submittedName>
</protein>
<evidence type="ECO:0000259" key="2">
    <source>
        <dbReference type="Pfam" id="PF03724"/>
    </source>
</evidence>
<dbReference type="Pfam" id="PF03724">
    <property type="entry name" value="META"/>
    <property type="match status" value="1"/>
</dbReference>
<dbReference type="InterPro" id="IPR005184">
    <property type="entry name" value="DUF306_Meta_HslJ"/>
</dbReference>
<gene>
    <name evidence="3" type="ORF">DIC32_11835</name>
</gene>
<dbReference type="PROSITE" id="PS51257">
    <property type="entry name" value="PROKAR_LIPOPROTEIN"/>
    <property type="match status" value="1"/>
</dbReference>
<dbReference type="EMBL" id="DPXL01000150">
    <property type="protein sequence ID" value="HCM32072.1"/>
    <property type="molecule type" value="Genomic_DNA"/>
</dbReference>
<organism evidence="3 4">
    <name type="scientific">Acinetobacter radioresistens</name>
    <dbReference type="NCBI Taxonomy" id="40216"/>
    <lineage>
        <taxon>Bacteria</taxon>
        <taxon>Pseudomonadati</taxon>
        <taxon>Pseudomonadota</taxon>
        <taxon>Gammaproteobacteria</taxon>
        <taxon>Moraxellales</taxon>
        <taxon>Moraxellaceae</taxon>
        <taxon>Acinetobacter</taxon>
    </lineage>
</organism>
<evidence type="ECO:0000256" key="1">
    <source>
        <dbReference type="SAM" id="SignalP"/>
    </source>
</evidence>
<dbReference type="AlphaFoldDB" id="A0A3D3G4A8"/>
<name>A0A3D3G4A8_ACIRA</name>
<feature type="chain" id="PRO_5017834396" evidence="1">
    <location>
        <begin position="20"/>
        <end position="156"/>
    </location>
</feature>
<reference evidence="3 4" key="1">
    <citation type="journal article" date="2018" name="Nat. Biotechnol.">
        <title>A standardized bacterial taxonomy based on genome phylogeny substantially revises the tree of life.</title>
        <authorList>
            <person name="Parks D.H."/>
            <person name="Chuvochina M."/>
            <person name="Waite D.W."/>
            <person name="Rinke C."/>
            <person name="Skarshewski A."/>
            <person name="Chaumeil P.A."/>
            <person name="Hugenholtz P."/>
        </authorList>
    </citation>
    <scope>NUCLEOTIDE SEQUENCE [LARGE SCALE GENOMIC DNA]</scope>
    <source>
        <strain evidence="3">UBA10045</strain>
    </source>
</reference>
<dbReference type="PANTHER" id="PTHR35535">
    <property type="entry name" value="HEAT SHOCK PROTEIN HSLJ"/>
    <property type="match status" value="1"/>
</dbReference>
<dbReference type="Gene3D" id="2.40.128.270">
    <property type="match status" value="1"/>
</dbReference>
<evidence type="ECO:0000313" key="4">
    <source>
        <dbReference type="Proteomes" id="UP000262257"/>
    </source>
</evidence>
<feature type="signal peptide" evidence="1">
    <location>
        <begin position="1"/>
        <end position="19"/>
    </location>
</feature>
<comment type="caution">
    <text evidence="3">The sequence shown here is derived from an EMBL/GenBank/DDBJ whole genome shotgun (WGS) entry which is preliminary data.</text>
</comment>
<feature type="domain" description="DUF306" evidence="2">
    <location>
        <begin position="36"/>
        <end position="149"/>
    </location>
</feature>
<sequence length="156" mass="17054">MFKQILMASVIGSSVLFTACTNMPDQGNTTVDVVQAQLLDRNWTVTYIGNTEIVKTSQAVQTLPSLMLESATQRFSGTDGCNRIMGSYQLTNKGLVFGQMASTRMACLNPSNQQVAAAYNEALAKVSAYQVYHKTLKLLDRHGNVVMQLSSPTPLR</sequence>
<dbReference type="PANTHER" id="PTHR35535:SF1">
    <property type="entry name" value="HEAT SHOCK PROTEIN HSLJ"/>
    <property type="match status" value="1"/>
</dbReference>
<dbReference type="Proteomes" id="UP000262257">
    <property type="component" value="Unassembled WGS sequence"/>
</dbReference>